<evidence type="ECO:0000313" key="4">
    <source>
        <dbReference type="Proteomes" id="UP000755585"/>
    </source>
</evidence>
<keyword evidence="4" id="KW-1185">Reference proteome</keyword>
<reference evidence="3 4" key="1">
    <citation type="submission" date="2021-03" db="EMBL/GenBank/DDBJ databases">
        <title>Sequencing the genomes of 1000 actinobacteria strains.</title>
        <authorList>
            <person name="Klenk H.-P."/>
        </authorList>
    </citation>
    <scope>NUCLEOTIDE SEQUENCE [LARGE SCALE GENOMIC DNA]</scope>
    <source>
        <strain evidence="3 4">DSM 18824</strain>
    </source>
</reference>
<evidence type="ECO:0000259" key="1">
    <source>
        <dbReference type="Pfam" id="PF18154"/>
    </source>
</evidence>
<evidence type="ECO:0008006" key="5">
    <source>
        <dbReference type="Google" id="ProtNLM"/>
    </source>
</evidence>
<dbReference type="Pfam" id="PF18154">
    <property type="entry name" value="pPIWI_RE_REase"/>
    <property type="match status" value="1"/>
</dbReference>
<dbReference type="InterPro" id="IPR040828">
    <property type="entry name" value="pPIWI_RE_REase"/>
</dbReference>
<dbReference type="Proteomes" id="UP000755585">
    <property type="component" value="Unassembled WGS sequence"/>
</dbReference>
<gene>
    <name evidence="3" type="ORF">JOF29_004436</name>
</gene>
<dbReference type="InterPro" id="IPR041191">
    <property type="entry name" value="pPIWI_RE_Y"/>
</dbReference>
<proteinExistence type="predicted"/>
<dbReference type="RefSeq" id="WP_209696306.1">
    <property type="nucleotide sequence ID" value="NZ_BAAAVU010000001.1"/>
</dbReference>
<comment type="caution">
    <text evidence="3">The sequence shown here is derived from an EMBL/GenBank/DDBJ whole genome shotgun (WGS) entry which is preliminary data.</text>
</comment>
<sequence>MLNLRSPHDAVVTAALRASVAWSQRGDQPGAWREVARMAGVIMHVQASKSQIRTPMDLVAALRRPISELLPDVSEGGVLGSLVLLDEADGLTDAALEVAADYTFGLFDREADPATSWLPKWAWQRDEQVERAVFQATVQTGDQKVYTASRLFLIERPAGVRRDLIDERNTNLRYAGAKAVAEYVDIPRDRSHRGTGDGDAWWWPCPACRWPMKVRERSVFCSYSPHEARFEIKGYDLGLPQLRKVSTARMRTPKGLPVTGAGCLDPAVWRFITIPGLPEVVLQQLESEELGIRVTPWPIMDTFDALVTAPGFAPWTVDVKDHVDARRIIDEPPAARHVLVPKYRKSQIPQLSRALPDKTFWTVEAFMKHVRTVVGRGDAQ</sequence>
<dbReference type="Pfam" id="PF18156">
    <property type="entry name" value="pPIWI_RE_Y"/>
    <property type="match status" value="1"/>
</dbReference>
<dbReference type="EMBL" id="JAGINT010000002">
    <property type="protein sequence ID" value="MBP2353326.1"/>
    <property type="molecule type" value="Genomic_DNA"/>
</dbReference>
<evidence type="ECO:0000259" key="2">
    <source>
        <dbReference type="Pfam" id="PF18156"/>
    </source>
</evidence>
<feature type="domain" description="REase associating with pPIWI RE" evidence="1">
    <location>
        <begin position="276"/>
        <end position="375"/>
    </location>
</feature>
<name>A0ABS4UNW4_9ACTN</name>
<feature type="domain" description="pPIWI-RE three-gene island" evidence="2">
    <location>
        <begin position="10"/>
        <end position="159"/>
    </location>
</feature>
<accession>A0ABS4UNW4</accession>
<protein>
    <recommendedName>
        <fullName evidence="5">REase associating with pPIWI RE domain-containing protein</fullName>
    </recommendedName>
</protein>
<evidence type="ECO:0000313" key="3">
    <source>
        <dbReference type="EMBL" id="MBP2353326.1"/>
    </source>
</evidence>
<organism evidence="3 4">
    <name type="scientific">Kribbella aluminosa</name>
    <dbReference type="NCBI Taxonomy" id="416017"/>
    <lineage>
        <taxon>Bacteria</taxon>
        <taxon>Bacillati</taxon>
        <taxon>Actinomycetota</taxon>
        <taxon>Actinomycetes</taxon>
        <taxon>Propionibacteriales</taxon>
        <taxon>Kribbellaceae</taxon>
        <taxon>Kribbella</taxon>
    </lineage>
</organism>